<reference evidence="3" key="2">
    <citation type="submission" date="2024-04" db="EMBL/GenBank/DDBJ databases">
        <authorList>
            <person name="Chen Y."/>
            <person name="Shah S."/>
            <person name="Dougan E. K."/>
            <person name="Thang M."/>
            <person name="Chan C."/>
        </authorList>
    </citation>
    <scope>NUCLEOTIDE SEQUENCE [LARGE SCALE GENOMIC DNA]</scope>
</reference>
<gene>
    <name evidence="2" type="ORF">C1SCF055_LOCUS35249</name>
</gene>
<accession>A0A9P1DGA1</accession>
<dbReference type="EMBL" id="CAMXCT010004669">
    <property type="protein sequence ID" value="CAI4009924.1"/>
    <property type="molecule type" value="Genomic_DNA"/>
</dbReference>
<evidence type="ECO:0000313" key="3">
    <source>
        <dbReference type="EMBL" id="CAL1163299.1"/>
    </source>
</evidence>
<organism evidence="2">
    <name type="scientific">Cladocopium goreaui</name>
    <dbReference type="NCBI Taxonomy" id="2562237"/>
    <lineage>
        <taxon>Eukaryota</taxon>
        <taxon>Sar</taxon>
        <taxon>Alveolata</taxon>
        <taxon>Dinophyceae</taxon>
        <taxon>Suessiales</taxon>
        <taxon>Symbiodiniaceae</taxon>
        <taxon>Cladocopium</taxon>
    </lineage>
</organism>
<sequence length="104" mass="11124">MSSEDKGWLVTVNTERSFTASFTEARAFAMASCRCAGNPALHLAILLTSLLYKSIKLHEGSREASPRRHREPSPIVGSPYLEQAPPFGRPSRAVNAAGAAIAGL</sequence>
<feature type="region of interest" description="Disordered" evidence="1">
    <location>
        <begin position="60"/>
        <end position="82"/>
    </location>
</feature>
<dbReference type="AlphaFoldDB" id="A0A9P1DGA1"/>
<comment type="caution">
    <text evidence="2">The sequence shown here is derived from an EMBL/GenBank/DDBJ whole genome shotgun (WGS) entry which is preliminary data.</text>
</comment>
<evidence type="ECO:0000256" key="1">
    <source>
        <dbReference type="SAM" id="MobiDB-lite"/>
    </source>
</evidence>
<keyword evidence="4" id="KW-1185">Reference proteome</keyword>
<evidence type="ECO:0000313" key="2">
    <source>
        <dbReference type="EMBL" id="CAI4009924.1"/>
    </source>
</evidence>
<dbReference type="EMBL" id="CAMXCT030004669">
    <property type="protein sequence ID" value="CAL4797236.1"/>
    <property type="molecule type" value="Genomic_DNA"/>
</dbReference>
<dbReference type="EMBL" id="CAMXCT020004669">
    <property type="protein sequence ID" value="CAL1163299.1"/>
    <property type="molecule type" value="Genomic_DNA"/>
</dbReference>
<dbReference type="Proteomes" id="UP001152797">
    <property type="component" value="Unassembled WGS sequence"/>
</dbReference>
<proteinExistence type="predicted"/>
<evidence type="ECO:0000313" key="4">
    <source>
        <dbReference type="Proteomes" id="UP001152797"/>
    </source>
</evidence>
<name>A0A9P1DGA1_9DINO</name>
<reference evidence="2" key="1">
    <citation type="submission" date="2022-10" db="EMBL/GenBank/DDBJ databases">
        <authorList>
            <person name="Chen Y."/>
            <person name="Dougan E. K."/>
            <person name="Chan C."/>
            <person name="Rhodes N."/>
            <person name="Thang M."/>
        </authorList>
    </citation>
    <scope>NUCLEOTIDE SEQUENCE</scope>
</reference>
<protein>
    <submittedName>
        <fullName evidence="2">Uncharacterized protein</fullName>
    </submittedName>
</protein>